<dbReference type="PROSITE" id="PS51343">
    <property type="entry name" value="PII_GLNB_DOM"/>
    <property type="match status" value="2"/>
</dbReference>
<dbReference type="GO" id="GO:0006808">
    <property type="term" value="P:regulation of nitrogen utilization"/>
    <property type="evidence" value="ECO:0007669"/>
    <property type="project" value="InterPro"/>
</dbReference>
<organism evidence="1 2">
    <name type="scientific">Compostibacillus humi</name>
    <dbReference type="NCBI Taxonomy" id="1245525"/>
    <lineage>
        <taxon>Bacteria</taxon>
        <taxon>Bacillati</taxon>
        <taxon>Bacillota</taxon>
        <taxon>Bacilli</taxon>
        <taxon>Bacillales</taxon>
        <taxon>Bacillaceae</taxon>
        <taxon>Compostibacillus</taxon>
    </lineage>
</organism>
<proteinExistence type="predicted"/>
<dbReference type="InterPro" id="IPR011322">
    <property type="entry name" value="N-reg_PII-like_a/b"/>
</dbReference>
<dbReference type="InterPro" id="IPR015867">
    <property type="entry name" value="N-reg_PII/ATP_PRibTrfase_C"/>
</dbReference>
<dbReference type="AlphaFoldDB" id="A0A8J2ZQR6"/>
<accession>A0A8J2ZQR6</accession>
<protein>
    <submittedName>
        <fullName evidence="1">Nitrogen regulatory protein P-II</fullName>
    </submittedName>
</protein>
<evidence type="ECO:0000313" key="1">
    <source>
        <dbReference type="EMBL" id="GGH70537.1"/>
    </source>
</evidence>
<sequence length="244" mass="27145">MLMKSKYKLIVTIVNKEKAKKVIQASKKAGARGGTTLLGTGFRIDDKTRFLGIPLEREREIILTLVENHLLDQVMKTIVKSVQLNKPRHGISFIINTELVTGINQPSVNQQEGKFVSEGGDDMMDNQQIQYDLIMTIINKGDAEKVVDASKRAGAEGGTILHGRGTGIHEQAKLFNIIIEPEKELVLTLINREKTAQVLAAIEEEAKLNQPGKGIAFVLQVEKTVGINHVLNKMVNEKWENRDN</sequence>
<dbReference type="Gene3D" id="3.30.70.120">
    <property type="match status" value="2"/>
</dbReference>
<reference evidence="1" key="1">
    <citation type="journal article" date="2014" name="Int. J. Syst. Evol. Microbiol.">
        <title>Complete genome sequence of Corynebacterium casei LMG S-19264T (=DSM 44701T), isolated from a smear-ripened cheese.</title>
        <authorList>
            <consortium name="US DOE Joint Genome Institute (JGI-PGF)"/>
            <person name="Walter F."/>
            <person name="Albersmeier A."/>
            <person name="Kalinowski J."/>
            <person name="Ruckert C."/>
        </authorList>
    </citation>
    <scope>NUCLEOTIDE SEQUENCE</scope>
    <source>
        <strain evidence="1">CGMCC 1.12360</strain>
    </source>
</reference>
<gene>
    <name evidence="1" type="ORF">GCM10010978_05560</name>
</gene>
<name>A0A8J2ZQR6_9BACI</name>
<dbReference type="EMBL" id="BMEV01000006">
    <property type="protein sequence ID" value="GGH70537.1"/>
    <property type="molecule type" value="Genomic_DNA"/>
</dbReference>
<reference evidence="1" key="2">
    <citation type="submission" date="2020-09" db="EMBL/GenBank/DDBJ databases">
        <authorList>
            <person name="Sun Q."/>
            <person name="Zhou Y."/>
        </authorList>
    </citation>
    <scope>NUCLEOTIDE SEQUENCE</scope>
    <source>
        <strain evidence="1">CGMCC 1.12360</strain>
    </source>
</reference>
<comment type="caution">
    <text evidence="1">The sequence shown here is derived from an EMBL/GenBank/DDBJ whole genome shotgun (WGS) entry which is preliminary data.</text>
</comment>
<dbReference type="SUPFAM" id="SSF54913">
    <property type="entry name" value="GlnB-like"/>
    <property type="match status" value="2"/>
</dbReference>
<dbReference type="InterPro" id="IPR002187">
    <property type="entry name" value="N-reg_PII"/>
</dbReference>
<evidence type="ECO:0000313" key="2">
    <source>
        <dbReference type="Proteomes" id="UP000602050"/>
    </source>
</evidence>
<dbReference type="Proteomes" id="UP000602050">
    <property type="component" value="Unassembled WGS sequence"/>
</dbReference>
<keyword evidence="2" id="KW-1185">Reference proteome</keyword>
<dbReference type="SMART" id="SM00938">
    <property type="entry name" value="P-II"/>
    <property type="match status" value="1"/>
</dbReference>
<dbReference type="Pfam" id="PF00543">
    <property type="entry name" value="P-II"/>
    <property type="match status" value="1"/>
</dbReference>
<dbReference type="GO" id="GO:0030234">
    <property type="term" value="F:enzyme regulator activity"/>
    <property type="evidence" value="ECO:0007669"/>
    <property type="project" value="InterPro"/>
</dbReference>